<dbReference type="Proteomes" id="UP000239709">
    <property type="component" value="Chromosome"/>
</dbReference>
<sequence length="152" mass="17750">MNRIEWNDKLKIGLEEIDNQHHELVVIYNGLCDAIESRAGSAETLSILQQLGHYTSVHFATEEALMRMMEYPDYEAHKKAHDALIEELRRLVRLAEELPQGVNFQLVYLIKQWLSQHIMETDVQFVPHFIARGIKPTLQKKGWFSKFNLFSA</sequence>
<dbReference type="Pfam" id="PF01814">
    <property type="entry name" value="Hemerythrin"/>
    <property type="match status" value="1"/>
</dbReference>
<evidence type="ECO:0000313" key="7">
    <source>
        <dbReference type="Proteomes" id="UP000239709"/>
    </source>
</evidence>
<reference evidence="6 7" key="1">
    <citation type="submission" date="2018-03" db="EMBL/GenBank/DDBJ databases">
        <title>Genome sequencing of Ottowia sp.</title>
        <authorList>
            <person name="Kim S.-J."/>
            <person name="Heo J."/>
            <person name="Kwon S.-W."/>
        </authorList>
    </citation>
    <scope>NUCLEOTIDE SEQUENCE [LARGE SCALE GENOMIC DNA]</scope>
    <source>
        <strain evidence="6 7">KADR8-3</strain>
    </source>
</reference>
<dbReference type="PROSITE" id="PS00550">
    <property type="entry name" value="HEMERYTHRINS"/>
    <property type="match status" value="1"/>
</dbReference>
<name>A0A2S0MD15_9BURK</name>
<keyword evidence="7" id="KW-1185">Reference proteome</keyword>
<dbReference type="InterPro" id="IPR050669">
    <property type="entry name" value="Hemerythrin"/>
</dbReference>
<protein>
    <submittedName>
        <fullName evidence="6">Hemerythrin</fullName>
    </submittedName>
</protein>
<dbReference type="OrthoDB" id="5296936at2"/>
<comment type="similarity">
    <text evidence="1">Belongs to the hemerythrin family.</text>
</comment>
<dbReference type="Gene3D" id="1.20.120.50">
    <property type="entry name" value="Hemerythrin-like"/>
    <property type="match status" value="1"/>
</dbReference>
<dbReference type="PANTHER" id="PTHR37164:SF1">
    <property type="entry name" value="BACTERIOHEMERYTHRIN"/>
    <property type="match status" value="1"/>
</dbReference>
<evidence type="ECO:0000256" key="4">
    <source>
        <dbReference type="ARBA" id="ARBA00023004"/>
    </source>
</evidence>
<evidence type="ECO:0000256" key="3">
    <source>
        <dbReference type="ARBA" id="ARBA00022723"/>
    </source>
</evidence>
<feature type="domain" description="Hemerythrin-like" evidence="5">
    <location>
        <begin position="13"/>
        <end position="127"/>
    </location>
</feature>
<proteinExistence type="inferred from homology"/>
<dbReference type="KEGG" id="otk:C6570_05220"/>
<dbReference type="NCBIfam" id="NF033749">
    <property type="entry name" value="bact_hemeryth"/>
    <property type="match status" value="1"/>
</dbReference>
<accession>A0A2S0MD15</accession>
<organism evidence="6 7">
    <name type="scientific">Ottowia oryzae</name>
    <dbReference type="NCBI Taxonomy" id="2109914"/>
    <lineage>
        <taxon>Bacteria</taxon>
        <taxon>Pseudomonadati</taxon>
        <taxon>Pseudomonadota</taxon>
        <taxon>Betaproteobacteria</taxon>
        <taxon>Burkholderiales</taxon>
        <taxon>Comamonadaceae</taxon>
        <taxon>Ottowia</taxon>
    </lineage>
</organism>
<dbReference type="GO" id="GO:0005344">
    <property type="term" value="F:oxygen carrier activity"/>
    <property type="evidence" value="ECO:0007669"/>
    <property type="project" value="UniProtKB-KW"/>
</dbReference>
<dbReference type="CDD" id="cd12107">
    <property type="entry name" value="Hemerythrin"/>
    <property type="match status" value="1"/>
</dbReference>
<keyword evidence="3" id="KW-0479">Metal-binding</keyword>
<dbReference type="EMBL" id="CP027666">
    <property type="protein sequence ID" value="AVO33727.1"/>
    <property type="molecule type" value="Genomic_DNA"/>
</dbReference>
<dbReference type="InterPro" id="IPR035938">
    <property type="entry name" value="Hemerythrin-like_sf"/>
</dbReference>
<evidence type="ECO:0000259" key="5">
    <source>
        <dbReference type="Pfam" id="PF01814"/>
    </source>
</evidence>
<dbReference type="GO" id="GO:0046872">
    <property type="term" value="F:metal ion binding"/>
    <property type="evidence" value="ECO:0007669"/>
    <property type="project" value="UniProtKB-KW"/>
</dbReference>
<keyword evidence="2" id="KW-0561">Oxygen transport</keyword>
<dbReference type="InterPro" id="IPR016131">
    <property type="entry name" value="Haemerythrin_Fe_BS"/>
</dbReference>
<dbReference type="PANTHER" id="PTHR37164">
    <property type="entry name" value="BACTERIOHEMERYTHRIN"/>
    <property type="match status" value="1"/>
</dbReference>
<keyword evidence="4" id="KW-0408">Iron</keyword>
<evidence type="ECO:0000313" key="6">
    <source>
        <dbReference type="EMBL" id="AVO33727.1"/>
    </source>
</evidence>
<dbReference type="NCBIfam" id="TIGR02481">
    <property type="entry name" value="hemeryth_dom"/>
    <property type="match status" value="1"/>
</dbReference>
<dbReference type="InterPro" id="IPR012827">
    <property type="entry name" value="Hemerythrin_metal-bd"/>
</dbReference>
<dbReference type="SUPFAM" id="SSF47188">
    <property type="entry name" value="Hemerythrin-like"/>
    <property type="match status" value="1"/>
</dbReference>
<keyword evidence="2" id="KW-0813">Transport</keyword>
<dbReference type="InterPro" id="IPR012312">
    <property type="entry name" value="Hemerythrin-like"/>
</dbReference>
<evidence type="ECO:0000256" key="1">
    <source>
        <dbReference type="ARBA" id="ARBA00010587"/>
    </source>
</evidence>
<dbReference type="AlphaFoldDB" id="A0A2S0MD15"/>
<evidence type="ECO:0000256" key="2">
    <source>
        <dbReference type="ARBA" id="ARBA00022621"/>
    </source>
</evidence>
<dbReference type="RefSeq" id="WP_106702284.1">
    <property type="nucleotide sequence ID" value="NZ_CP027666.1"/>
</dbReference>
<gene>
    <name evidence="6" type="ORF">C6570_05220</name>
</gene>